<organism evidence="2 3">
    <name type="scientific">Nocardiopsis aegyptia</name>
    <dbReference type="NCBI Taxonomy" id="220378"/>
    <lineage>
        <taxon>Bacteria</taxon>
        <taxon>Bacillati</taxon>
        <taxon>Actinomycetota</taxon>
        <taxon>Actinomycetes</taxon>
        <taxon>Streptosporangiales</taxon>
        <taxon>Nocardiopsidaceae</taxon>
        <taxon>Nocardiopsis</taxon>
    </lineage>
</organism>
<evidence type="ECO:0000313" key="2">
    <source>
        <dbReference type="EMBL" id="NYJ33426.1"/>
    </source>
</evidence>
<dbReference type="GO" id="GO:0016787">
    <property type="term" value="F:hydrolase activity"/>
    <property type="evidence" value="ECO:0007669"/>
    <property type="project" value="UniProtKB-KW"/>
</dbReference>
<dbReference type="PANTHER" id="PTHR21174">
    <property type="match status" value="1"/>
</dbReference>
<evidence type="ECO:0000313" key="3">
    <source>
        <dbReference type="Proteomes" id="UP000572051"/>
    </source>
</evidence>
<accession>A0A7Z0EKQ5</accession>
<proteinExistence type="predicted"/>
<keyword evidence="3" id="KW-1185">Reference proteome</keyword>
<dbReference type="RefSeq" id="WP_376769738.1">
    <property type="nucleotide sequence ID" value="NZ_JACCFS010000001.1"/>
</dbReference>
<dbReference type="InterPro" id="IPR009218">
    <property type="entry name" value="HD_phosphohydro"/>
</dbReference>
<dbReference type="Proteomes" id="UP000572051">
    <property type="component" value="Unassembled WGS sequence"/>
</dbReference>
<comment type="caution">
    <text evidence="2">The sequence shown here is derived from an EMBL/GenBank/DDBJ whole genome shotgun (WGS) entry which is preliminary data.</text>
</comment>
<gene>
    <name evidence="2" type="ORF">HNR10_001307</name>
</gene>
<dbReference type="PANTHER" id="PTHR21174:SF0">
    <property type="entry name" value="HD PHOSPHOHYDROLASE FAMILY PROTEIN-RELATED"/>
    <property type="match status" value="1"/>
</dbReference>
<dbReference type="SUPFAM" id="SSF109604">
    <property type="entry name" value="HD-domain/PDEase-like"/>
    <property type="match status" value="1"/>
</dbReference>
<feature type="region of interest" description="Disordered" evidence="1">
    <location>
        <begin position="1"/>
        <end position="29"/>
    </location>
</feature>
<protein>
    <submittedName>
        <fullName evidence="2">Putative metal-dependent HD superfamily phosphohydrolase</fullName>
    </submittedName>
</protein>
<dbReference type="Gene3D" id="1.10.3210.10">
    <property type="entry name" value="Hypothetical protein af1432"/>
    <property type="match status" value="1"/>
</dbReference>
<name>A0A7Z0EKQ5_9ACTN</name>
<reference evidence="2 3" key="1">
    <citation type="submission" date="2020-07" db="EMBL/GenBank/DDBJ databases">
        <title>Sequencing the genomes of 1000 actinobacteria strains.</title>
        <authorList>
            <person name="Klenk H.-P."/>
        </authorList>
    </citation>
    <scope>NUCLEOTIDE SEQUENCE [LARGE SCALE GENOMIC DNA]</scope>
    <source>
        <strain evidence="2 3">DSM 44442</strain>
    </source>
</reference>
<sequence length="239" mass="26394">MNGDPGPGDEPHGPHGPQGSRGRHESHEPTLAAAWRELAGTEPEAVAVGTELLDRWSEPHRRYHTVAHLRDTLAAAERLRAEARDHDAVRYALWFHDAVYEGRPLEDEEESAALARRLLTLMGTPSALVAEVSRLVLLTRTHRPEAGDADGAVVCDADLSVLAGTPDAYLTYAAAIRAEYGHVPDDAFRQGRLGVLRDLLAAPHLYRTRYGREHWEARARSNLLAEVHRWESGAELPPL</sequence>
<dbReference type="EMBL" id="JACCFS010000001">
    <property type="protein sequence ID" value="NYJ33426.1"/>
    <property type="molecule type" value="Genomic_DNA"/>
</dbReference>
<evidence type="ECO:0000256" key="1">
    <source>
        <dbReference type="SAM" id="MobiDB-lite"/>
    </source>
</evidence>
<keyword evidence="2" id="KW-0378">Hydrolase</keyword>
<dbReference type="AlphaFoldDB" id="A0A7Z0EKQ5"/>